<sequence>MMKWIVVHRRAMEDLQEQEPLRQRARASSPAWARSLDPGSGGRREAVTSSRKRQK</sequence>
<keyword evidence="3" id="KW-1185">Reference proteome</keyword>
<reference evidence="2 3" key="1">
    <citation type="submission" date="2024-05" db="EMBL/GenBank/DDBJ databases">
        <title>Genome sequencing and assembly of Indian major carp, Cirrhinus mrigala (Hamilton, 1822).</title>
        <authorList>
            <person name="Mohindra V."/>
            <person name="Chowdhury L.M."/>
            <person name="Lal K."/>
            <person name="Jena J.K."/>
        </authorList>
    </citation>
    <scope>NUCLEOTIDE SEQUENCE [LARGE SCALE GENOMIC DNA]</scope>
    <source>
        <strain evidence="2">CM1030</strain>
        <tissue evidence="2">Blood</tissue>
    </source>
</reference>
<evidence type="ECO:0000313" key="2">
    <source>
        <dbReference type="EMBL" id="KAL0165841.1"/>
    </source>
</evidence>
<feature type="region of interest" description="Disordered" evidence="1">
    <location>
        <begin position="12"/>
        <end position="55"/>
    </location>
</feature>
<feature type="compositionally biased region" description="Low complexity" evidence="1">
    <location>
        <begin position="26"/>
        <end position="35"/>
    </location>
</feature>
<organism evidence="2 3">
    <name type="scientific">Cirrhinus mrigala</name>
    <name type="common">Mrigala</name>
    <dbReference type="NCBI Taxonomy" id="683832"/>
    <lineage>
        <taxon>Eukaryota</taxon>
        <taxon>Metazoa</taxon>
        <taxon>Chordata</taxon>
        <taxon>Craniata</taxon>
        <taxon>Vertebrata</taxon>
        <taxon>Euteleostomi</taxon>
        <taxon>Actinopterygii</taxon>
        <taxon>Neopterygii</taxon>
        <taxon>Teleostei</taxon>
        <taxon>Ostariophysi</taxon>
        <taxon>Cypriniformes</taxon>
        <taxon>Cyprinidae</taxon>
        <taxon>Labeoninae</taxon>
        <taxon>Labeonini</taxon>
        <taxon>Cirrhinus</taxon>
    </lineage>
</organism>
<proteinExistence type="predicted"/>
<evidence type="ECO:0000313" key="3">
    <source>
        <dbReference type="Proteomes" id="UP001529510"/>
    </source>
</evidence>
<dbReference type="Proteomes" id="UP001529510">
    <property type="component" value="Unassembled WGS sequence"/>
</dbReference>
<protein>
    <submittedName>
        <fullName evidence="2">Uncharacterized protein</fullName>
    </submittedName>
</protein>
<dbReference type="AlphaFoldDB" id="A0ABD0NXS3"/>
<feature type="non-terminal residue" evidence="2">
    <location>
        <position position="55"/>
    </location>
</feature>
<accession>A0ABD0NXS3</accession>
<comment type="caution">
    <text evidence="2">The sequence shown here is derived from an EMBL/GenBank/DDBJ whole genome shotgun (WGS) entry which is preliminary data.</text>
</comment>
<evidence type="ECO:0000256" key="1">
    <source>
        <dbReference type="SAM" id="MobiDB-lite"/>
    </source>
</evidence>
<dbReference type="EMBL" id="JAMKFB020000019">
    <property type="protein sequence ID" value="KAL0165841.1"/>
    <property type="molecule type" value="Genomic_DNA"/>
</dbReference>
<name>A0ABD0NXS3_CIRMR</name>
<gene>
    <name evidence="2" type="ORF">M9458_037685</name>
</gene>